<feature type="domain" description="DUF6795" evidence="2">
    <location>
        <begin position="39"/>
        <end position="140"/>
    </location>
</feature>
<evidence type="ECO:0000313" key="6">
    <source>
        <dbReference type="Proteomes" id="UP000263418"/>
    </source>
</evidence>
<evidence type="ECO:0000256" key="1">
    <source>
        <dbReference type="SAM" id="SignalP"/>
    </source>
</evidence>
<organism evidence="4 5">
    <name type="scientific">Vibrio vulnificus</name>
    <dbReference type="NCBI Taxonomy" id="672"/>
    <lineage>
        <taxon>Bacteria</taxon>
        <taxon>Pseudomonadati</taxon>
        <taxon>Pseudomonadota</taxon>
        <taxon>Gammaproteobacteria</taxon>
        <taxon>Vibrionales</taxon>
        <taxon>Vibrionaceae</taxon>
        <taxon>Vibrio</taxon>
    </lineage>
</organism>
<evidence type="ECO:0000313" key="5">
    <source>
        <dbReference type="Proteomes" id="UP000237466"/>
    </source>
</evidence>
<evidence type="ECO:0000313" key="3">
    <source>
        <dbReference type="EMBL" id="AXX61970.1"/>
    </source>
</evidence>
<dbReference type="Pfam" id="PF20598">
    <property type="entry name" value="DUF6795"/>
    <property type="match status" value="1"/>
</dbReference>
<dbReference type="Proteomes" id="UP000237466">
    <property type="component" value="Unassembled WGS sequence"/>
</dbReference>
<feature type="signal peptide" evidence="1">
    <location>
        <begin position="1"/>
        <end position="22"/>
    </location>
</feature>
<reference evidence="4 5" key="2">
    <citation type="journal article" date="2018" name="Front. Microbiol.">
        <title>Phylogeny of Vibrio vulnificus from the Analysis of the Core-Genome: Implications for Intra-Species Taxonomy.</title>
        <authorList>
            <person name="Roig F.J."/>
            <person name="Gonzalez-Candelas F."/>
            <person name="Sanjuan E."/>
            <person name="Fouz B."/>
            <person name="Feil E.J."/>
            <person name="Llorens C."/>
            <person name="Baker-Austin C."/>
            <person name="Oliver J.D."/>
            <person name="Danin-Poleg Y."/>
            <person name="Gibas C.J."/>
            <person name="Kashi Y."/>
            <person name="Gulig P.A."/>
            <person name="Morrison S.S."/>
            <person name="Amaro C."/>
        </authorList>
    </citation>
    <scope>NUCLEOTIDE SEQUENCE [LARGE SCALE GENOMIC DNA]</scope>
    <source>
        <strain evidence="4 5">CECT4608</strain>
    </source>
</reference>
<dbReference type="EMBL" id="CP019291">
    <property type="protein sequence ID" value="AXX61970.1"/>
    <property type="molecule type" value="Genomic_DNA"/>
</dbReference>
<accession>A0A2S3R900</accession>
<feature type="chain" id="PRO_5041165891" description="DUF6795 domain-containing protein" evidence="1">
    <location>
        <begin position="23"/>
        <end position="174"/>
    </location>
</feature>
<gene>
    <name evidence="4" type="ORF">CRN52_00255</name>
    <name evidence="3" type="ORF">FORC53_3631</name>
</gene>
<dbReference type="Proteomes" id="UP000263418">
    <property type="component" value="Chromosome 2"/>
</dbReference>
<name>A0A2S3R900_VIBVL</name>
<evidence type="ECO:0000313" key="4">
    <source>
        <dbReference type="EMBL" id="POB50191.1"/>
    </source>
</evidence>
<evidence type="ECO:0000259" key="2">
    <source>
        <dbReference type="Pfam" id="PF20598"/>
    </source>
</evidence>
<dbReference type="RefSeq" id="WP_038964684.1">
    <property type="nucleotide sequence ID" value="NZ_CP019291.1"/>
</dbReference>
<dbReference type="InterPro" id="IPR046474">
    <property type="entry name" value="DUF6795"/>
</dbReference>
<reference evidence="3 6" key="1">
    <citation type="submission" date="2017-01" db="EMBL/GenBank/DDBJ databases">
        <title>Complete Genome Sequence of Vibrio vulnificus FORC_053.</title>
        <authorList>
            <consortium name="Food-borne Pathogen Omics Research Center"/>
            <person name="Chung H.Y."/>
            <person name="Na E.J."/>
            <person name="Song J.S."/>
            <person name="Kim H."/>
            <person name="Lee J.-H."/>
            <person name="Ryu S."/>
            <person name="Choi S.H."/>
        </authorList>
    </citation>
    <scope>NUCLEOTIDE SEQUENCE [LARGE SCALE GENOMIC DNA]</scope>
    <source>
        <strain evidence="3 6">FORC_053</strain>
    </source>
</reference>
<keyword evidence="1" id="KW-0732">Signal</keyword>
<proteinExistence type="predicted"/>
<protein>
    <recommendedName>
        <fullName evidence="2">DUF6795 domain-containing protein</fullName>
    </recommendedName>
</protein>
<dbReference type="EMBL" id="PDGH01000005">
    <property type="protein sequence ID" value="POB50191.1"/>
    <property type="molecule type" value="Genomic_DNA"/>
</dbReference>
<sequence length="174" mass="19607">MHKLLYKLIILACVFLSSLSKADSDNMFEKKLIHLCPEIKGRLLDGATPLQGVTLERGVAYGELLLDSTVTDDEGYFFFAASEYESRKPVNPLTETRVVRYLSASLNDQIIKIFYSPISTTSPIEKVTHSFSNLVCDVNAPLKTFNVKHGENNSITQELYTICDLELLEFKGEY</sequence>
<dbReference type="AlphaFoldDB" id="A0A2S3R900"/>